<reference evidence="1 2" key="1">
    <citation type="submission" date="2023-06" db="EMBL/GenBank/DDBJ databases">
        <title>Campylobacter magnum sp. nov., isolated from cecal contents of domestic pigs (Sus scrofa domesticus).</title>
        <authorList>
            <person name="Papic B."/>
            <person name="Gruntar I."/>
        </authorList>
    </citation>
    <scope>NUCLEOTIDE SEQUENCE [LARGE SCALE GENOMIC DNA]</scope>
    <source>
        <strain evidence="2">34484-21</strain>
    </source>
</reference>
<protein>
    <submittedName>
        <fullName evidence="1">Uncharacterized protein</fullName>
    </submittedName>
</protein>
<name>A0ABT8T6I9_9BACT</name>
<accession>A0ABT8T6I9</accession>
<dbReference type="RefSeq" id="WP_302243249.1">
    <property type="nucleotide sequence ID" value="NZ_JAULJQ010000001.1"/>
</dbReference>
<evidence type="ECO:0000313" key="2">
    <source>
        <dbReference type="Proteomes" id="UP001171111"/>
    </source>
</evidence>
<sequence length="110" mass="12994">MQNEKFIRVRYLRCLEKFATNVIKALKRDDFDAQKFSAMVEKNEELLNRCQKATLYDSYPRALQTFVEQCMAQKGASSAKNELLRLANALEKFKKAKEYKRNKNDKNFDD</sequence>
<proteinExistence type="predicted"/>
<organism evidence="1 2">
    <name type="scientific">Campylobacter magnus</name>
    <dbReference type="NCBI Taxonomy" id="3026462"/>
    <lineage>
        <taxon>Bacteria</taxon>
        <taxon>Pseudomonadati</taxon>
        <taxon>Campylobacterota</taxon>
        <taxon>Epsilonproteobacteria</taxon>
        <taxon>Campylobacterales</taxon>
        <taxon>Campylobacteraceae</taxon>
        <taxon>Campylobacter</taxon>
    </lineage>
</organism>
<keyword evidence="2" id="KW-1185">Reference proteome</keyword>
<comment type="caution">
    <text evidence="1">The sequence shown here is derived from an EMBL/GenBank/DDBJ whole genome shotgun (WGS) entry which is preliminary data.</text>
</comment>
<gene>
    <name evidence="1" type="ORF">Q2362_00280</name>
</gene>
<dbReference type="Proteomes" id="UP001171111">
    <property type="component" value="Unassembled WGS sequence"/>
</dbReference>
<dbReference type="EMBL" id="JAULJQ010000001">
    <property type="protein sequence ID" value="MDO2408533.1"/>
    <property type="molecule type" value="Genomic_DNA"/>
</dbReference>
<evidence type="ECO:0000313" key="1">
    <source>
        <dbReference type="EMBL" id="MDO2408533.1"/>
    </source>
</evidence>